<dbReference type="Proteomes" id="UP000240258">
    <property type="component" value="Chromosome"/>
</dbReference>
<name>A0ABM6TZF6_FUSMR</name>
<proteinExistence type="predicted"/>
<protein>
    <recommendedName>
        <fullName evidence="1">AAA-ATPase-like domain-containing protein</fullName>
    </recommendedName>
</protein>
<reference evidence="3" key="1">
    <citation type="journal article" date="2018" name="MSphere">
        <title>Fusobacterium Genomics Using MinION and Illumina Sequencing Enables Genome Completion and Correction.</title>
        <authorList>
            <person name="Todd S.M."/>
            <person name="Settlage R.E."/>
            <person name="Lahmers K.K."/>
            <person name="Slade D.J."/>
        </authorList>
    </citation>
    <scope>NUCLEOTIDE SEQUENCE [LARGE SCALE GENOMIC DNA]</scope>
    <source>
        <strain evidence="3">ATCC 9817</strain>
    </source>
</reference>
<organism evidence="2 3">
    <name type="scientific">Fusobacterium mortiferum ATCC 9817</name>
    <dbReference type="NCBI Taxonomy" id="469616"/>
    <lineage>
        <taxon>Bacteria</taxon>
        <taxon>Fusobacteriati</taxon>
        <taxon>Fusobacteriota</taxon>
        <taxon>Fusobacteriia</taxon>
        <taxon>Fusobacteriales</taxon>
        <taxon>Fusobacteriaceae</taxon>
        <taxon>Fusobacterium</taxon>
    </lineage>
</organism>
<dbReference type="Pfam" id="PF09820">
    <property type="entry name" value="AAA-ATPase_like"/>
    <property type="match status" value="1"/>
</dbReference>
<accession>A0ABM6TZF6</accession>
<keyword evidence="3" id="KW-1185">Reference proteome</keyword>
<dbReference type="GeneID" id="62764335"/>
<dbReference type="InterPro" id="IPR018631">
    <property type="entry name" value="AAA-ATPase-like_dom"/>
</dbReference>
<dbReference type="EMBL" id="CP028102">
    <property type="protein sequence ID" value="AVQ19840.1"/>
    <property type="molecule type" value="Genomic_DNA"/>
</dbReference>
<dbReference type="PANTHER" id="PTHR34825:SF1">
    <property type="entry name" value="AAA-ATPASE-LIKE DOMAIN-CONTAINING PROTEIN"/>
    <property type="match status" value="1"/>
</dbReference>
<dbReference type="RefSeq" id="WP_005886720.1">
    <property type="nucleotide sequence ID" value="NZ_CP028102.1"/>
</dbReference>
<feature type="domain" description="AAA-ATPase-like" evidence="1">
    <location>
        <begin position="6"/>
        <end position="230"/>
    </location>
</feature>
<evidence type="ECO:0000259" key="1">
    <source>
        <dbReference type="Pfam" id="PF09820"/>
    </source>
</evidence>
<evidence type="ECO:0000313" key="3">
    <source>
        <dbReference type="Proteomes" id="UP000240258"/>
    </source>
</evidence>
<dbReference type="PANTHER" id="PTHR34825">
    <property type="entry name" value="CONSERVED PROTEIN, WITH A WEAK D-GALACTARATE DEHYDRATASE/ALTRONATE HYDROLASE DOMAIN"/>
    <property type="match status" value="1"/>
</dbReference>
<dbReference type="Pfam" id="PF08011">
    <property type="entry name" value="PDDEXK_9"/>
    <property type="match status" value="1"/>
</dbReference>
<evidence type="ECO:0000313" key="2">
    <source>
        <dbReference type="EMBL" id="AVQ19840.1"/>
    </source>
</evidence>
<sequence>MLKGLPIGVEDFKKIRETDCYYIDKTKLIEDLLIDKTEVKLFCRPRRFGKTLSMSTLRYFFDIKNGEENRKLFDGLYISNSPLMSEQGKYPVIFISMKGITGHTWKSSFSDIKLKIKELFKDYSYLVDSFDKYDKLDFEKYILDIESLEEADLKKSLHILTKLLCKYYNQKVILLIDEYDSPILSAVEKGYYTEMKDFLRAFYGDALKTNEYLQMGVLTGIIRVTQAGIFSDLNNIENYTILKKSYSQYFGLLEAEVEEALRYYGIEYKLDEVRAWYDGYNFAGTEVYNPLSILKYIKEKELESYWINTSGNALIMEIIANSDDRVIKDLEKLFEEKELETTVDLELDMGKSLLESDIWSLMLSSGYLTIKEKIDRKNYIIKIPNKEIRTFFKDAFIKMVFKGTRYVEDVKRALLTKDLESFEIAFQNMVLESISFHNTTLNMKKEEGKEIDELAYSEVPYQMFMLGFLTSMQDKFFVTPEQESGLGRADILLEPKNKNGVGYILEIKATRKNNRISNLAKRAHKQIDSKIYETELRKRGVVDIVKIGIAFRGKEVEFHYE</sequence>
<dbReference type="InterPro" id="IPR012547">
    <property type="entry name" value="PDDEXK_9"/>
</dbReference>
<gene>
    <name evidence="2" type="ORF">C4N19_12365</name>
</gene>